<feature type="compositionally biased region" description="Basic residues" evidence="1">
    <location>
        <begin position="100"/>
        <end position="112"/>
    </location>
</feature>
<dbReference type="AlphaFoldDB" id="A0A8J5TDU1"/>
<organism evidence="3 4">
    <name type="scientific">Zizania palustris</name>
    <name type="common">Northern wild rice</name>
    <dbReference type="NCBI Taxonomy" id="103762"/>
    <lineage>
        <taxon>Eukaryota</taxon>
        <taxon>Viridiplantae</taxon>
        <taxon>Streptophyta</taxon>
        <taxon>Embryophyta</taxon>
        <taxon>Tracheophyta</taxon>
        <taxon>Spermatophyta</taxon>
        <taxon>Magnoliopsida</taxon>
        <taxon>Liliopsida</taxon>
        <taxon>Poales</taxon>
        <taxon>Poaceae</taxon>
        <taxon>BOP clade</taxon>
        <taxon>Oryzoideae</taxon>
        <taxon>Oryzeae</taxon>
        <taxon>Zizaniinae</taxon>
        <taxon>Zizania</taxon>
    </lineage>
</organism>
<dbReference type="EMBL" id="JAAALK010000082">
    <property type="protein sequence ID" value="KAG8083962.1"/>
    <property type="molecule type" value="Genomic_DNA"/>
</dbReference>
<gene>
    <name evidence="3" type="ORF">GUJ93_ZPchr0010g9459</name>
</gene>
<feature type="region of interest" description="Disordered" evidence="1">
    <location>
        <begin position="1"/>
        <end position="27"/>
    </location>
</feature>
<evidence type="ECO:0000313" key="4">
    <source>
        <dbReference type="Proteomes" id="UP000729402"/>
    </source>
</evidence>
<feature type="domain" description="Neprosin PEP catalytic" evidence="2">
    <location>
        <begin position="9"/>
        <end position="56"/>
    </location>
</feature>
<keyword evidence="4" id="KW-1185">Reference proteome</keyword>
<feature type="compositionally biased region" description="Basic and acidic residues" evidence="1">
    <location>
        <begin position="81"/>
        <end position="91"/>
    </location>
</feature>
<sequence length="149" mass="16258">MMGRSGDPAGEAAGGGEVVNTRPSGLHKQTQMVHLPGEGYGRAAYFRNVQVFDWEPHPHRRPPPHCRPPVMLRCRRRPRRRLGEIGGREAPSRAATGRRGGGRRAKWGGTRRRGVDGDQEACGDQEAVKGWEAAGCGGREVGDRVWGTT</sequence>
<accession>A0A8J5TDU1</accession>
<dbReference type="OrthoDB" id="1858978at2759"/>
<proteinExistence type="predicted"/>
<dbReference type="Pfam" id="PF03080">
    <property type="entry name" value="Neprosin"/>
    <property type="match status" value="1"/>
</dbReference>
<dbReference type="Proteomes" id="UP000729402">
    <property type="component" value="Unassembled WGS sequence"/>
</dbReference>
<reference evidence="3" key="1">
    <citation type="journal article" date="2021" name="bioRxiv">
        <title>Whole Genome Assembly and Annotation of Northern Wild Rice, Zizania palustris L., Supports a Whole Genome Duplication in the Zizania Genus.</title>
        <authorList>
            <person name="Haas M."/>
            <person name="Kono T."/>
            <person name="Macchietto M."/>
            <person name="Millas R."/>
            <person name="McGilp L."/>
            <person name="Shao M."/>
            <person name="Duquette J."/>
            <person name="Hirsch C.N."/>
            <person name="Kimball J."/>
        </authorList>
    </citation>
    <scope>NUCLEOTIDE SEQUENCE</scope>
    <source>
        <tissue evidence="3">Fresh leaf tissue</tissue>
    </source>
</reference>
<comment type="caution">
    <text evidence="3">The sequence shown here is derived from an EMBL/GenBank/DDBJ whole genome shotgun (WGS) entry which is preliminary data.</text>
</comment>
<evidence type="ECO:0000313" key="3">
    <source>
        <dbReference type="EMBL" id="KAG8083962.1"/>
    </source>
</evidence>
<dbReference type="InterPro" id="IPR004314">
    <property type="entry name" value="Neprosin"/>
</dbReference>
<protein>
    <recommendedName>
        <fullName evidence="2">Neprosin PEP catalytic domain-containing protein</fullName>
    </recommendedName>
</protein>
<name>A0A8J5TDU1_ZIZPA</name>
<feature type="region of interest" description="Disordered" evidence="1">
    <location>
        <begin position="81"/>
        <end position="121"/>
    </location>
</feature>
<reference evidence="3" key="2">
    <citation type="submission" date="2021-02" db="EMBL/GenBank/DDBJ databases">
        <authorList>
            <person name="Kimball J.A."/>
            <person name="Haas M.W."/>
            <person name="Macchietto M."/>
            <person name="Kono T."/>
            <person name="Duquette J."/>
            <person name="Shao M."/>
        </authorList>
    </citation>
    <scope>NUCLEOTIDE SEQUENCE</scope>
    <source>
        <tissue evidence="3">Fresh leaf tissue</tissue>
    </source>
</reference>
<evidence type="ECO:0000256" key="1">
    <source>
        <dbReference type="SAM" id="MobiDB-lite"/>
    </source>
</evidence>
<evidence type="ECO:0000259" key="2">
    <source>
        <dbReference type="Pfam" id="PF03080"/>
    </source>
</evidence>